<dbReference type="GO" id="GO:0008194">
    <property type="term" value="F:UDP-glycosyltransferase activity"/>
    <property type="evidence" value="ECO:0007669"/>
    <property type="project" value="InterPro"/>
</dbReference>
<name>A0A1C5ADT1_9ACTN</name>
<dbReference type="AlphaFoldDB" id="A0A1C5ADT1"/>
<gene>
    <name evidence="6" type="ORF">GA0070563_112228</name>
</gene>
<evidence type="ECO:0000256" key="2">
    <source>
        <dbReference type="ARBA" id="ARBA00022676"/>
    </source>
</evidence>
<comment type="similarity">
    <text evidence="1">Belongs to the glycosyltransferase 28 family.</text>
</comment>
<dbReference type="GO" id="GO:0017000">
    <property type="term" value="P:antibiotic biosynthetic process"/>
    <property type="evidence" value="ECO:0007669"/>
    <property type="project" value="UniProtKB-ARBA"/>
</dbReference>
<dbReference type="CDD" id="cd03784">
    <property type="entry name" value="GT1_Gtf-like"/>
    <property type="match status" value="1"/>
</dbReference>
<dbReference type="SUPFAM" id="SSF53756">
    <property type="entry name" value="UDP-Glycosyltransferase/glycogen phosphorylase"/>
    <property type="match status" value="1"/>
</dbReference>
<dbReference type="InterPro" id="IPR050426">
    <property type="entry name" value="Glycosyltransferase_28"/>
</dbReference>
<feature type="domain" description="Erythromycin biosynthesis protein CIII-like N-terminal" evidence="5">
    <location>
        <begin position="23"/>
        <end position="219"/>
    </location>
</feature>
<keyword evidence="3 6" id="KW-0808">Transferase</keyword>
<dbReference type="InterPro" id="IPR048284">
    <property type="entry name" value="EryCIII-like_N"/>
</dbReference>
<dbReference type="Proteomes" id="UP000183585">
    <property type="component" value="Unassembled WGS sequence"/>
</dbReference>
<feature type="domain" description="Erythromycin biosynthesis protein CIII-like C-terminal" evidence="4">
    <location>
        <begin position="234"/>
        <end position="373"/>
    </location>
</feature>
<proteinExistence type="inferred from homology"/>
<dbReference type="Pfam" id="PF21036">
    <property type="entry name" value="EryCIII-like_N"/>
    <property type="match status" value="1"/>
</dbReference>
<protein>
    <submittedName>
        <fullName evidence="6">UDP:flavonoid glycosyltransferase YjiC, YdhE family</fullName>
    </submittedName>
</protein>
<evidence type="ECO:0000256" key="1">
    <source>
        <dbReference type="ARBA" id="ARBA00006962"/>
    </source>
</evidence>
<sequence length="380" mass="39830">MKILFLPGPVKSNVFGVGALAVAARVSGHEVIVASTVEGAAAATGIGLPAVTTSELTLTQLLTTDRAGNALEFPTDPAELPTFVGHMFGRLAAVNLGPTRDLVTGWRPDVLVSGPHAYAGPLLAAEFGLPCARHLLTGTPIDRDGTHPGVEDELEPELSALGLDRVPDFDLAIDIFPASIRPAGGPVQPMRWTPTSEQRPVEPWMVTPGDRRRVLLTAGSLVTPTHGMDLLWNLVTALADLDVELVVAAPEEVGALVRKMPGVAHAGWVPLDMVLPTCALIVHHSGTMTALTAMQAGVPQLIIPQESRFVDWAGMLATKGIAISLPPGADTEDALAGAARRLLTEPAYATAARALADEIAEMPLPVTVLDVLRDLTGKAR</sequence>
<dbReference type="RefSeq" id="WP_074477002.1">
    <property type="nucleotide sequence ID" value="NZ_FMCT01000012.1"/>
</dbReference>
<accession>A0A1C5ADT1</accession>
<dbReference type="PANTHER" id="PTHR48050:SF13">
    <property type="entry name" value="STEROL 3-BETA-GLUCOSYLTRANSFERASE UGT80A2"/>
    <property type="match status" value="1"/>
</dbReference>
<dbReference type="InterPro" id="IPR002213">
    <property type="entry name" value="UDP_glucos_trans"/>
</dbReference>
<dbReference type="Pfam" id="PF06722">
    <property type="entry name" value="EryCIII-like_C"/>
    <property type="match status" value="1"/>
</dbReference>
<keyword evidence="2" id="KW-0328">Glycosyltransferase</keyword>
<evidence type="ECO:0000259" key="5">
    <source>
        <dbReference type="Pfam" id="PF21036"/>
    </source>
</evidence>
<organism evidence="6 7">
    <name type="scientific">Micromonospora carbonacea</name>
    <dbReference type="NCBI Taxonomy" id="47853"/>
    <lineage>
        <taxon>Bacteria</taxon>
        <taxon>Bacillati</taxon>
        <taxon>Actinomycetota</taxon>
        <taxon>Actinomycetes</taxon>
        <taxon>Micromonosporales</taxon>
        <taxon>Micromonosporaceae</taxon>
        <taxon>Micromonospora</taxon>
    </lineage>
</organism>
<dbReference type="GO" id="GO:0016758">
    <property type="term" value="F:hexosyltransferase activity"/>
    <property type="evidence" value="ECO:0007669"/>
    <property type="project" value="UniProtKB-ARBA"/>
</dbReference>
<evidence type="ECO:0000313" key="6">
    <source>
        <dbReference type="EMBL" id="SCF43373.1"/>
    </source>
</evidence>
<evidence type="ECO:0000256" key="3">
    <source>
        <dbReference type="ARBA" id="ARBA00022679"/>
    </source>
</evidence>
<dbReference type="InterPro" id="IPR010610">
    <property type="entry name" value="EryCIII-like_C"/>
</dbReference>
<dbReference type="Gene3D" id="3.40.50.2000">
    <property type="entry name" value="Glycogen Phosphorylase B"/>
    <property type="match status" value="2"/>
</dbReference>
<dbReference type="EMBL" id="FMCT01000012">
    <property type="protein sequence ID" value="SCF43373.1"/>
    <property type="molecule type" value="Genomic_DNA"/>
</dbReference>
<keyword evidence="7" id="KW-1185">Reference proteome</keyword>
<reference evidence="7" key="1">
    <citation type="submission" date="2016-06" db="EMBL/GenBank/DDBJ databases">
        <authorList>
            <person name="Varghese N."/>
            <person name="Submissions Spin"/>
        </authorList>
    </citation>
    <scope>NUCLEOTIDE SEQUENCE [LARGE SCALE GENOMIC DNA]</scope>
    <source>
        <strain evidence="7">DSM 43168</strain>
    </source>
</reference>
<evidence type="ECO:0000313" key="7">
    <source>
        <dbReference type="Proteomes" id="UP000183585"/>
    </source>
</evidence>
<evidence type="ECO:0000259" key="4">
    <source>
        <dbReference type="Pfam" id="PF06722"/>
    </source>
</evidence>
<dbReference type="PANTHER" id="PTHR48050">
    <property type="entry name" value="STEROL 3-BETA-GLUCOSYLTRANSFERASE"/>
    <property type="match status" value="1"/>
</dbReference>